<comment type="cofactor">
    <cofactor evidence="14">
        <name>Mg(2+)</name>
        <dbReference type="ChEBI" id="CHEBI:18420"/>
    </cofactor>
    <text evidence="14">Binds 1 Mg(2+) ion per subunit.</text>
</comment>
<name>A0A455T7P7_9CHLR</name>
<sequence length="588" mass="63949">MTTTATVTQESGDARRASLPITDEARELAGSHILCEALVREGVELLYGYPGGAIMPFYDALPAYPQLHHVLVRHEQAAAHAADGYARATGKVGVCVATSGPGATNLVTGLATAYMDSTPVVAITGQVGRPFIGRDAFQETDVLGLTLPITKHNFLVKRVEELADVVHEAFQLARSGRPGPVLIDVPKDVQFAKTLYRPAASVRSIELYRTMRVPQPEPEAIQQAARLIAQARRPVIMSGHGVILSNAYAELRALAEKTNIPVITTLLGLSAFPVDHPLFLGMPGMHGPAFVNRAIGVTDLIIGVGLRFDDRVTGKVSEFAPQAQIIHIDIDPSELNKVKPAAVPILADAKAALAALVEAVEPGNHQEWLSELRQWEAEEQERSRRLRRSVPYPTPTDILDAIYEVTDGEATVVSDVGQHQMWTARFYKWTRPNSHITSGGLGTMGFALPAAMGVKMGRPEATVWVVAGDGGIQMNIQELATIRDEGVEIKVAIMNNGYLGMVRQWQEFFHQRNYSETPISSPDYVKLAEAYGLTGMRVERREDVQAAVRKAMETPGTVIIDFAIEAEANVYPMVPPGAAITDMIIEHE</sequence>
<evidence type="ECO:0000259" key="16">
    <source>
        <dbReference type="Pfam" id="PF02775"/>
    </source>
</evidence>
<comment type="pathway">
    <text evidence="2 14">Amino-acid biosynthesis; L-valine biosynthesis; L-valine from pyruvate: step 1/4.</text>
</comment>
<dbReference type="UniPathway" id="UPA00047">
    <property type="reaction ID" value="UER00055"/>
</dbReference>
<protein>
    <recommendedName>
        <fullName evidence="4 14">Acetolactate synthase</fullName>
        <ecNumber evidence="4 14">2.2.1.6</ecNumber>
    </recommendedName>
</protein>
<evidence type="ECO:0000256" key="11">
    <source>
        <dbReference type="ARBA" id="ARBA00023052"/>
    </source>
</evidence>
<accession>A0A455T7P7</accession>
<evidence type="ECO:0000256" key="7">
    <source>
        <dbReference type="ARBA" id="ARBA00022679"/>
    </source>
</evidence>
<dbReference type="EMBL" id="AP019377">
    <property type="protein sequence ID" value="BBH95477.1"/>
    <property type="molecule type" value="Genomic_DNA"/>
</dbReference>
<dbReference type="NCBIfam" id="TIGR00118">
    <property type="entry name" value="acolac_lg"/>
    <property type="match status" value="1"/>
</dbReference>
<keyword evidence="6" id="KW-0285">Flavoprotein</keyword>
<dbReference type="FunFam" id="3.40.50.1220:FF:000008">
    <property type="entry name" value="Acetolactate synthase"/>
    <property type="match status" value="1"/>
</dbReference>
<feature type="domain" description="Thiamine pyrophosphate enzyme central" evidence="15">
    <location>
        <begin position="221"/>
        <end position="356"/>
    </location>
</feature>
<evidence type="ECO:0000313" key="18">
    <source>
        <dbReference type="EMBL" id="BBH95477.1"/>
    </source>
</evidence>
<dbReference type="GO" id="GO:0009099">
    <property type="term" value="P:L-valine biosynthetic process"/>
    <property type="evidence" value="ECO:0007669"/>
    <property type="project" value="UniProtKB-UniPathway"/>
</dbReference>
<dbReference type="Gene3D" id="3.40.50.1220">
    <property type="entry name" value="TPP-binding domain"/>
    <property type="match status" value="1"/>
</dbReference>
<dbReference type="UniPathway" id="UPA00049">
    <property type="reaction ID" value="UER00059"/>
</dbReference>
<organism evidence="18">
    <name type="scientific">Thermogemmatispora argillosa</name>
    <dbReference type="NCBI Taxonomy" id="2045280"/>
    <lineage>
        <taxon>Bacteria</taxon>
        <taxon>Bacillati</taxon>
        <taxon>Chloroflexota</taxon>
        <taxon>Ktedonobacteria</taxon>
        <taxon>Thermogemmatisporales</taxon>
        <taxon>Thermogemmatisporaceae</taxon>
        <taxon>Thermogemmatispora</taxon>
    </lineage>
</organism>
<evidence type="ECO:0000256" key="1">
    <source>
        <dbReference type="ARBA" id="ARBA00004974"/>
    </source>
</evidence>
<dbReference type="CDD" id="cd07035">
    <property type="entry name" value="TPP_PYR_POX_like"/>
    <property type="match status" value="1"/>
</dbReference>
<dbReference type="GO" id="GO:0003984">
    <property type="term" value="F:acetolactate synthase activity"/>
    <property type="evidence" value="ECO:0007669"/>
    <property type="project" value="UniProtKB-EC"/>
</dbReference>
<dbReference type="SUPFAM" id="SSF52467">
    <property type="entry name" value="DHS-like NAD/FAD-binding domain"/>
    <property type="match status" value="1"/>
</dbReference>
<dbReference type="InterPro" id="IPR029035">
    <property type="entry name" value="DHS-like_NAD/FAD-binding_dom"/>
</dbReference>
<evidence type="ECO:0000256" key="4">
    <source>
        <dbReference type="ARBA" id="ARBA00013145"/>
    </source>
</evidence>
<dbReference type="PANTHER" id="PTHR18968:SF13">
    <property type="entry name" value="ACETOLACTATE SYNTHASE CATALYTIC SUBUNIT, MITOCHONDRIAL"/>
    <property type="match status" value="1"/>
</dbReference>
<dbReference type="GO" id="GO:0000287">
    <property type="term" value="F:magnesium ion binding"/>
    <property type="evidence" value="ECO:0007669"/>
    <property type="project" value="UniProtKB-UniRule"/>
</dbReference>
<dbReference type="GO" id="GO:0005948">
    <property type="term" value="C:acetolactate synthase complex"/>
    <property type="evidence" value="ECO:0007669"/>
    <property type="project" value="TreeGrafter"/>
</dbReference>
<dbReference type="InterPro" id="IPR000399">
    <property type="entry name" value="TPP-bd_CS"/>
</dbReference>
<dbReference type="PANTHER" id="PTHR18968">
    <property type="entry name" value="THIAMINE PYROPHOSPHATE ENZYMES"/>
    <property type="match status" value="1"/>
</dbReference>
<comment type="pathway">
    <text evidence="1 14">Amino-acid biosynthesis; L-isoleucine biosynthesis; L-isoleucine from 2-oxobutanoate: step 1/4.</text>
</comment>
<evidence type="ECO:0000256" key="10">
    <source>
        <dbReference type="ARBA" id="ARBA00022842"/>
    </source>
</evidence>
<reference evidence="18" key="1">
    <citation type="submission" date="2018-12" db="EMBL/GenBank/DDBJ databases">
        <title>Novel natural products biosynthetic potential of the class Ktedonobacteria.</title>
        <authorList>
            <person name="Zheng Y."/>
            <person name="Saitou A."/>
            <person name="Wang C.M."/>
            <person name="Toyoda A."/>
            <person name="Minakuchi Y."/>
            <person name="Sekiguchi Y."/>
            <person name="Ueda K."/>
            <person name="Takano H."/>
            <person name="Sakai Y."/>
            <person name="Yokota A."/>
            <person name="Yabe S."/>
        </authorList>
    </citation>
    <scope>NUCLEOTIDE SEQUENCE</scope>
    <source>
        <strain evidence="18">A3-2</strain>
    </source>
</reference>
<evidence type="ECO:0000256" key="13">
    <source>
        <dbReference type="ARBA" id="ARBA00048670"/>
    </source>
</evidence>
<dbReference type="GO" id="GO:0009097">
    <property type="term" value="P:isoleucine biosynthetic process"/>
    <property type="evidence" value="ECO:0007669"/>
    <property type="project" value="UniProtKB-UniPathway"/>
</dbReference>
<comment type="catalytic activity">
    <reaction evidence="13 14">
        <text>2 pyruvate + H(+) = (2S)-2-acetolactate + CO2</text>
        <dbReference type="Rhea" id="RHEA:25249"/>
        <dbReference type="ChEBI" id="CHEBI:15361"/>
        <dbReference type="ChEBI" id="CHEBI:15378"/>
        <dbReference type="ChEBI" id="CHEBI:16526"/>
        <dbReference type="ChEBI" id="CHEBI:58476"/>
        <dbReference type="EC" id="2.2.1.6"/>
    </reaction>
</comment>
<keyword evidence="9" id="KW-0274">FAD</keyword>
<evidence type="ECO:0000259" key="15">
    <source>
        <dbReference type="Pfam" id="PF00205"/>
    </source>
</evidence>
<dbReference type="Gene3D" id="3.40.50.970">
    <property type="match status" value="2"/>
</dbReference>
<dbReference type="InterPro" id="IPR029061">
    <property type="entry name" value="THDP-binding"/>
</dbReference>
<dbReference type="FunFam" id="3.40.50.970:FF:000007">
    <property type="entry name" value="Acetolactate synthase"/>
    <property type="match status" value="1"/>
</dbReference>
<comment type="cofactor">
    <cofactor evidence="14">
        <name>thiamine diphosphate</name>
        <dbReference type="ChEBI" id="CHEBI:58937"/>
    </cofactor>
    <text evidence="14">Binds 1 thiamine pyrophosphate per subunit.</text>
</comment>
<dbReference type="InterPro" id="IPR012001">
    <property type="entry name" value="Thiamin_PyroP_enz_TPP-bd_dom"/>
</dbReference>
<evidence type="ECO:0000256" key="8">
    <source>
        <dbReference type="ARBA" id="ARBA00022723"/>
    </source>
</evidence>
<dbReference type="GO" id="GO:0050660">
    <property type="term" value="F:flavin adenine dinucleotide binding"/>
    <property type="evidence" value="ECO:0007669"/>
    <property type="project" value="InterPro"/>
</dbReference>
<evidence type="ECO:0000256" key="9">
    <source>
        <dbReference type="ARBA" id="ARBA00022827"/>
    </source>
</evidence>
<keyword evidence="5 14" id="KW-0028">Amino-acid biosynthesis</keyword>
<dbReference type="InterPro" id="IPR012846">
    <property type="entry name" value="Acetolactate_synth_lsu"/>
</dbReference>
<dbReference type="FunFam" id="3.40.50.970:FF:000016">
    <property type="entry name" value="Acetolactate synthase"/>
    <property type="match status" value="1"/>
</dbReference>
<dbReference type="InterPro" id="IPR011766">
    <property type="entry name" value="TPP_enzyme_TPP-bd"/>
</dbReference>
<dbReference type="Pfam" id="PF02776">
    <property type="entry name" value="TPP_enzyme_N"/>
    <property type="match status" value="1"/>
</dbReference>
<evidence type="ECO:0000256" key="3">
    <source>
        <dbReference type="ARBA" id="ARBA00007812"/>
    </source>
</evidence>
<dbReference type="Pfam" id="PF02775">
    <property type="entry name" value="TPP_enzyme_C"/>
    <property type="match status" value="1"/>
</dbReference>
<comment type="similarity">
    <text evidence="3 14">Belongs to the TPP enzyme family.</text>
</comment>
<evidence type="ECO:0000256" key="5">
    <source>
        <dbReference type="ARBA" id="ARBA00022605"/>
    </source>
</evidence>
<feature type="domain" description="Thiamine pyrophosphate enzyme TPP-binding" evidence="16">
    <location>
        <begin position="415"/>
        <end position="562"/>
    </location>
</feature>
<keyword evidence="10 14" id="KW-0460">Magnesium</keyword>
<evidence type="ECO:0000259" key="17">
    <source>
        <dbReference type="Pfam" id="PF02776"/>
    </source>
</evidence>
<dbReference type="PROSITE" id="PS00187">
    <property type="entry name" value="TPP_ENZYMES"/>
    <property type="match status" value="1"/>
</dbReference>
<dbReference type="CDD" id="cd02015">
    <property type="entry name" value="TPP_AHAS"/>
    <property type="match status" value="1"/>
</dbReference>
<keyword evidence="8 14" id="KW-0479">Metal-binding</keyword>
<evidence type="ECO:0000256" key="6">
    <source>
        <dbReference type="ARBA" id="ARBA00022630"/>
    </source>
</evidence>
<dbReference type="AlphaFoldDB" id="A0A455T7P7"/>
<dbReference type="InterPro" id="IPR039368">
    <property type="entry name" value="AHAS_TPP"/>
</dbReference>
<dbReference type="EC" id="2.2.1.6" evidence="4 14"/>
<evidence type="ECO:0000256" key="2">
    <source>
        <dbReference type="ARBA" id="ARBA00005025"/>
    </source>
</evidence>
<dbReference type="InterPro" id="IPR045229">
    <property type="entry name" value="TPP_enz"/>
</dbReference>
<feature type="domain" description="Thiamine pyrophosphate enzyme N-terminal TPP-binding" evidence="17">
    <location>
        <begin position="30"/>
        <end position="143"/>
    </location>
</feature>
<gene>
    <name evidence="18" type="ORF">KTA_36760</name>
</gene>
<dbReference type="Pfam" id="PF00205">
    <property type="entry name" value="TPP_enzyme_M"/>
    <property type="match status" value="1"/>
</dbReference>
<dbReference type="SUPFAM" id="SSF52518">
    <property type="entry name" value="Thiamin diphosphate-binding fold (THDP-binding)"/>
    <property type="match status" value="2"/>
</dbReference>
<dbReference type="GO" id="GO:0030976">
    <property type="term" value="F:thiamine pyrophosphate binding"/>
    <property type="evidence" value="ECO:0007669"/>
    <property type="project" value="UniProtKB-UniRule"/>
</dbReference>
<evidence type="ECO:0000256" key="14">
    <source>
        <dbReference type="RuleBase" id="RU003591"/>
    </source>
</evidence>
<dbReference type="InterPro" id="IPR012000">
    <property type="entry name" value="Thiamin_PyroP_enz_cen_dom"/>
</dbReference>
<keyword evidence="12 14" id="KW-0100">Branched-chain amino acid biosynthesis</keyword>
<evidence type="ECO:0000256" key="12">
    <source>
        <dbReference type="ARBA" id="ARBA00023304"/>
    </source>
</evidence>
<keyword evidence="11 14" id="KW-0786">Thiamine pyrophosphate</keyword>
<keyword evidence="7 14" id="KW-0808">Transferase</keyword>
<proteinExistence type="inferred from homology"/>